<reference evidence="4" key="1">
    <citation type="journal article" date="2014" name="Genome Biol. Evol.">
        <title>Pangenome evidence for extensive interdomain horizontal transfer affecting lineage core and shell genes in uncultured planktonic thaumarchaeota and euryarchaeota.</title>
        <authorList>
            <person name="Deschamps P."/>
            <person name="Zivanovic Y."/>
            <person name="Moreira D."/>
            <person name="Rodriguez-Valera F."/>
            <person name="Lopez-Garcia P."/>
        </authorList>
    </citation>
    <scope>NUCLEOTIDE SEQUENCE</scope>
</reference>
<evidence type="ECO:0000256" key="1">
    <source>
        <dbReference type="ARBA" id="ARBA00009892"/>
    </source>
</evidence>
<protein>
    <submittedName>
        <fullName evidence="4">Deoxyhypusine synthase-like protein (Dys1)</fullName>
        <ecNumber evidence="4">2.5.1.46</ecNumber>
    </submittedName>
</protein>
<evidence type="ECO:0000313" key="4">
    <source>
        <dbReference type="EMBL" id="AIF01059.1"/>
    </source>
</evidence>
<dbReference type="InterPro" id="IPR002773">
    <property type="entry name" value="Deoxyhypusine_synthase"/>
</dbReference>
<comment type="similarity">
    <text evidence="1">Belongs to the deoxyhypusine synthase family.</text>
</comment>
<dbReference type="GO" id="GO:0005737">
    <property type="term" value="C:cytoplasm"/>
    <property type="evidence" value="ECO:0007669"/>
    <property type="project" value="TreeGrafter"/>
</dbReference>
<dbReference type="Pfam" id="PF01916">
    <property type="entry name" value="DS"/>
    <property type="match status" value="1"/>
</dbReference>
<dbReference type="Gene3D" id="3.40.910.10">
    <property type="entry name" value="Deoxyhypusine synthase"/>
    <property type="match status" value="1"/>
</dbReference>
<organism evidence="4">
    <name type="scientific">uncultured marine group II/III euryarchaeote KM3_141_A08</name>
    <dbReference type="NCBI Taxonomy" id="1457875"/>
    <lineage>
        <taxon>Archaea</taxon>
        <taxon>Methanobacteriati</taxon>
        <taxon>Methanobacteriota</taxon>
        <taxon>environmental samples</taxon>
    </lineage>
</organism>
<feature type="region of interest" description="Disordered" evidence="3">
    <location>
        <begin position="1"/>
        <end position="27"/>
    </location>
</feature>
<dbReference type="InterPro" id="IPR036982">
    <property type="entry name" value="Deoxyhypusine_synthase_sf"/>
</dbReference>
<dbReference type="PANTHER" id="PTHR11703:SF2">
    <property type="entry name" value="DEOXYHYPUSINE SYNTHASE-LIKE PROTEIN"/>
    <property type="match status" value="1"/>
</dbReference>
<dbReference type="SUPFAM" id="SSF52467">
    <property type="entry name" value="DHS-like NAD/FAD-binding domain"/>
    <property type="match status" value="1"/>
</dbReference>
<dbReference type="PANTHER" id="PTHR11703">
    <property type="entry name" value="DEOXYHYPUSINE SYNTHASE"/>
    <property type="match status" value="1"/>
</dbReference>
<evidence type="ECO:0000256" key="3">
    <source>
        <dbReference type="SAM" id="MobiDB-lite"/>
    </source>
</evidence>
<gene>
    <name evidence="4" type="primary">dys1</name>
</gene>
<dbReference type="EMBL" id="KF900610">
    <property type="protein sequence ID" value="AIF01059.1"/>
    <property type="molecule type" value="Genomic_DNA"/>
</dbReference>
<dbReference type="AlphaFoldDB" id="A0A075GBQ2"/>
<keyword evidence="2 4" id="KW-0808">Transferase</keyword>
<sequence>MSAAAATDESRERVTPPPVPAGDFTPAQQARREKLLRNSVRQFRVAEHPGTIQLLDAMRDGSFQGRQLGEAARLFERQTHADLGIIWSLAGSLFSAGMRQVVIDGLRSGLADLLVCTGALFEQDMLEALGHSHYRCRPDMDDGELQELLVDRVYDHLLDELALRQVDATYIQIADGMEPGRYSSRAFLAECGSWLASAEGVQDSVLQAAFEMEVPIFVPALNDCSVGVGLVMHQAQRGLDNSVGIDSIRDFHELAELKAWAGDTGLLVVGGGVPKNYAQDAVITAEMLGHTPSRHRFGIQLSVADVRDGGLSGSTLREAISWGKNDREIEEVMVWGEVSIAFPLLVAYAWHKRLEQPRQPRRLARFFDDQSF</sequence>
<evidence type="ECO:0000256" key="2">
    <source>
        <dbReference type="ARBA" id="ARBA00022679"/>
    </source>
</evidence>
<name>A0A075GBQ2_9EURY</name>
<accession>A0A075GBQ2</accession>
<dbReference type="GO" id="GO:0034038">
    <property type="term" value="F:deoxyhypusine synthase activity"/>
    <property type="evidence" value="ECO:0007669"/>
    <property type="project" value="UniProtKB-EC"/>
</dbReference>
<dbReference type="InterPro" id="IPR029035">
    <property type="entry name" value="DHS-like_NAD/FAD-binding_dom"/>
</dbReference>
<dbReference type="EC" id="2.5.1.46" evidence="4"/>
<proteinExistence type="inferred from homology"/>